<dbReference type="Proteomes" id="UP001231124">
    <property type="component" value="Unassembled WGS sequence"/>
</dbReference>
<evidence type="ECO:0000313" key="1">
    <source>
        <dbReference type="EMBL" id="MDQ0446759.1"/>
    </source>
</evidence>
<reference evidence="1 2" key="1">
    <citation type="submission" date="2023-07" db="EMBL/GenBank/DDBJ databases">
        <title>Genomic Encyclopedia of Type Strains, Phase IV (KMG-IV): sequencing the most valuable type-strain genomes for metagenomic binning, comparative biology and taxonomic classification.</title>
        <authorList>
            <person name="Goeker M."/>
        </authorList>
    </citation>
    <scope>NUCLEOTIDE SEQUENCE [LARGE SCALE GENOMIC DNA]</scope>
    <source>
        <strain evidence="1 2">DSM 19013</strain>
    </source>
</reference>
<dbReference type="RefSeq" id="WP_238201541.1">
    <property type="nucleotide sequence ID" value="NZ_BPQE01000004.1"/>
</dbReference>
<dbReference type="EMBL" id="JAUSVP010000003">
    <property type="protein sequence ID" value="MDQ0446759.1"/>
    <property type="molecule type" value="Genomic_DNA"/>
</dbReference>
<accession>A0ABU0HZ49</accession>
<keyword evidence="2" id="KW-1185">Reference proteome</keyword>
<sequence>MQTYTLAIVDGVLFACLPDAGDLATAITEATAMSYGAGLSLDIVRGTVLTDTLRPGDEVVWRESSDSELLDAEGQRHRFAVIRHREQHRRAA</sequence>
<comment type="caution">
    <text evidence="1">The sequence shown here is derived from an EMBL/GenBank/DDBJ whole genome shotgun (WGS) entry which is preliminary data.</text>
</comment>
<name>A0ABU0HZ49_9HYPH</name>
<evidence type="ECO:0000313" key="2">
    <source>
        <dbReference type="Proteomes" id="UP001231124"/>
    </source>
</evidence>
<proteinExistence type="predicted"/>
<organism evidence="1 2">
    <name type="scientific">Methylobacterium aerolatum</name>
    <dbReference type="NCBI Taxonomy" id="418708"/>
    <lineage>
        <taxon>Bacteria</taxon>
        <taxon>Pseudomonadati</taxon>
        <taxon>Pseudomonadota</taxon>
        <taxon>Alphaproteobacteria</taxon>
        <taxon>Hyphomicrobiales</taxon>
        <taxon>Methylobacteriaceae</taxon>
        <taxon>Methylobacterium</taxon>
    </lineage>
</organism>
<protein>
    <submittedName>
        <fullName evidence="1">Uncharacterized protein</fullName>
    </submittedName>
</protein>
<gene>
    <name evidence="1" type="ORF">QO012_001250</name>
</gene>